<reference evidence="10 11" key="1">
    <citation type="submission" date="2015-09" db="EMBL/GenBank/DDBJ databases">
        <authorList>
            <consortium name="Pathogen Informatics"/>
        </authorList>
    </citation>
    <scope>NUCLEOTIDE SEQUENCE [LARGE SCALE GENOMIC DNA]</scope>
    <source>
        <strain evidence="10 11">2789STDY5834939</strain>
    </source>
</reference>
<dbReference type="Pfam" id="PF16916">
    <property type="entry name" value="ZT_dimer"/>
    <property type="match status" value="1"/>
</dbReference>
<evidence type="ECO:0000256" key="2">
    <source>
        <dbReference type="ARBA" id="ARBA00008114"/>
    </source>
</evidence>
<dbReference type="InterPro" id="IPR002524">
    <property type="entry name" value="Cation_efflux"/>
</dbReference>
<gene>
    <name evidence="10" type="primary">fieF</name>
    <name evidence="10" type="ORF">ERS852551_02732</name>
</gene>
<dbReference type="Gene3D" id="3.30.70.1350">
    <property type="entry name" value="Cation efflux protein, cytoplasmic domain"/>
    <property type="match status" value="1"/>
</dbReference>
<protein>
    <submittedName>
        <fullName evidence="10">Ferrous-iron efflux pump FieF</fullName>
    </submittedName>
</protein>
<dbReference type="NCBIfam" id="TIGR01297">
    <property type="entry name" value="CDF"/>
    <property type="match status" value="1"/>
</dbReference>
<dbReference type="Proteomes" id="UP000095765">
    <property type="component" value="Unassembled WGS sequence"/>
</dbReference>
<dbReference type="SUPFAM" id="SSF161111">
    <property type="entry name" value="Cation efflux protein transmembrane domain-like"/>
    <property type="match status" value="1"/>
</dbReference>
<sequence length="388" mass="41872">MTDFLVRRLIKDCGNINDPALRARYGAVAGGVGIFLNLCLFAAKFAAGLLTASIAITADAFNNLSDAGSSVVTFVGFRMAGAPADREHPFGHGRIEYLSGLAVSVAILMVGLELAKNSFLKILHPEAVAFSTVSFAILIASIGVKLWMCYFNRALARRINSSAMRATSMDSLTDAVATTTVAVGIVVSAVFHINIDGWSGMAVACFILYTGYTTARDSLSPLLGSPPDADFVHDIEQTVLAHPEVSGIHDLIVHDYGPGRRIISLHAEMPCTSDILAMHDAVDVIELELRHKFGCDVTIHMDPLAPEDDETRALRDRVADLAAQITPEATIHDFRVVKGTTHTNLVFDLLIPHGCPIADRQIADRVREGVRAFDGNFFAVVRIDKGFL</sequence>
<dbReference type="Pfam" id="PF01545">
    <property type="entry name" value="Cation_efflux"/>
    <property type="match status" value="1"/>
</dbReference>
<dbReference type="OrthoDB" id="9806522at2"/>
<feature type="transmembrane region" description="Helical" evidence="7">
    <location>
        <begin position="172"/>
        <end position="191"/>
    </location>
</feature>
<dbReference type="EMBL" id="CZBE01000020">
    <property type="protein sequence ID" value="CUQ00498.1"/>
    <property type="molecule type" value="Genomic_DNA"/>
</dbReference>
<dbReference type="AlphaFoldDB" id="A0A174SXS6"/>
<keyword evidence="3" id="KW-0813">Transport</keyword>
<feature type="domain" description="Cation efflux protein cytoplasmic" evidence="9">
    <location>
        <begin position="227"/>
        <end position="303"/>
    </location>
</feature>
<keyword evidence="5 7" id="KW-1133">Transmembrane helix</keyword>
<proteinExistence type="inferred from homology"/>
<dbReference type="InterPro" id="IPR058533">
    <property type="entry name" value="Cation_efflux_TM"/>
</dbReference>
<dbReference type="SUPFAM" id="SSF160240">
    <property type="entry name" value="Cation efflux protein cytoplasmic domain-like"/>
    <property type="match status" value="1"/>
</dbReference>
<evidence type="ECO:0000256" key="5">
    <source>
        <dbReference type="ARBA" id="ARBA00022989"/>
    </source>
</evidence>
<organism evidence="10 11">
    <name type="scientific">Anaerotruncus colihominis</name>
    <dbReference type="NCBI Taxonomy" id="169435"/>
    <lineage>
        <taxon>Bacteria</taxon>
        <taxon>Bacillati</taxon>
        <taxon>Bacillota</taxon>
        <taxon>Clostridia</taxon>
        <taxon>Eubacteriales</taxon>
        <taxon>Oscillospiraceae</taxon>
        <taxon>Anaerotruncus</taxon>
    </lineage>
</organism>
<dbReference type="RefSeq" id="WP_055245687.1">
    <property type="nucleotide sequence ID" value="NZ_CABIWA010000001.1"/>
</dbReference>
<dbReference type="GO" id="GO:0016020">
    <property type="term" value="C:membrane"/>
    <property type="evidence" value="ECO:0007669"/>
    <property type="project" value="UniProtKB-SubCell"/>
</dbReference>
<dbReference type="InterPro" id="IPR050291">
    <property type="entry name" value="CDF_Transporter"/>
</dbReference>
<evidence type="ECO:0000313" key="10">
    <source>
        <dbReference type="EMBL" id="CUQ00498.1"/>
    </source>
</evidence>
<name>A0A174SXS6_9FIRM</name>
<dbReference type="Gene3D" id="1.20.1510.10">
    <property type="entry name" value="Cation efflux protein transmembrane domain"/>
    <property type="match status" value="1"/>
</dbReference>
<dbReference type="GO" id="GO:0008324">
    <property type="term" value="F:monoatomic cation transmembrane transporter activity"/>
    <property type="evidence" value="ECO:0007669"/>
    <property type="project" value="InterPro"/>
</dbReference>
<evidence type="ECO:0000259" key="8">
    <source>
        <dbReference type="Pfam" id="PF01545"/>
    </source>
</evidence>
<dbReference type="PANTHER" id="PTHR43840:SF15">
    <property type="entry name" value="MITOCHONDRIAL METAL TRANSPORTER 1-RELATED"/>
    <property type="match status" value="1"/>
</dbReference>
<comment type="similarity">
    <text evidence="2">Belongs to the cation diffusion facilitator (CDF) transporter (TC 2.A.4) family.</text>
</comment>
<dbReference type="FunFam" id="1.20.1510.10:FF:000006">
    <property type="entry name" value="Divalent cation efflux transporter"/>
    <property type="match status" value="1"/>
</dbReference>
<evidence type="ECO:0000256" key="1">
    <source>
        <dbReference type="ARBA" id="ARBA00004141"/>
    </source>
</evidence>
<comment type="subcellular location">
    <subcellularLocation>
        <location evidence="1">Membrane</location>
        <topology evidence="1">Multi-pass membrane protein</topology>
    </subcellularLocation>
</comment>
<evidence type="ECO:0000256" key="4">
    <source>
        <dbReference type="ARBA" id="ARBA00022692"/>
    </source>
</evidence>
<evidence type="ECO:0000256" key="7">
    <source>
        <dbReference type="SAM" id="Phobius"/>
    </source>
</evidence>
<keyword evidence="4 7" id="KW-0812">Transmembrane</keyword>
<evidence type="ECO:0000256" key="6">
    <source>
        <dbReference type="ARBA" id="ARBA00023136"/>
    </source>
</evidence>
<dbReference type="InterPro" id="IPR027470">
    <property type="entry name" value="Cation_efflux_CTD"/>
</dbReference>
<feature type="transmembrane region" description="Helical" evidence="7">
    <location>
        <begin position="127"/>
        <end position="151"/>
    </location>
</feature>
<evidence type="ECO:0000256" key="3">
    <source>
        <dbReference type="ARBA" id="ARBA00022448"/>
    </source>
</evidence>
<evidence type="ECO:0000259" key="9">
    <source>
        <dbReference type="Pfam" id="PF16916"/>
    </source>
</evidence>
<dbReference type="InterPro" id="IPR027469">
    <property type="entry name" value="Cation_efflux_TMD_sf"/>
</dbReference>
<dbReference type="PANTHER" id="PTHR43840">
    <property type="entry name" value="MITOCHONDRIAL METAL TRANSPORTER 1-RELATED"/>
    <property type="match status" value="1"/>
</dbReference>
<feature type="domain" description="Cation efflux protein transmembrane" evidence="8">
    <location>
        <begin position="32"/>
        <end position="223"/>
    </location>
</feature>
<accession>A0A174SXS6</accession>
<dbReference type="InterPro" id="IPR036837">
    <property type="entry name" value="Cation_efflux_CTD_sf"/>
</dbReference>
<evidence type="ECO:0000313" key="11">
    <source>
        <dbReference type="Proteomes" id="UP000095765"/>
    </source>
</evidence>
<keyword evidence="6 7" id="KW-0472">Membrane</keyword>